<dbReference type="OrthoDB" id="10450478at2759"/>
<evidence type="ECO:0000313" key="1">
    <source>
        <dbReference type="EMBL" id="KRY43524.1"/>
    </source>
</evidence>
<keyword evidence="2" id="KW-1185">Reference proteome</keyword>
<reference evidence="1 2" key="1">
    <citation type="submission" date="2015-01" db="EMBL/GenBank/DDBJ databases">
        <title>Evolution of Trichinella species and genotypes.</title>
        <authorList>
            <person name="Korhonen P.K."/>
            <person name="Edoardo P."/>
            <person name="Giuseppe L.R."/>
            <person name="Gasser R.B."/>
        </authorList>
    </citation>
    <scope>NUCLEOTIDE SEQUENCE [LARGE SCALE GENOMIC DNA]</scope>
    <source>
        <strain evidence="1">ISS3</strain>
    </source>
</reference>
<dbReference type="InParanoid" id="A0A0V1C2K5"/>
<evidence type="ECO:0000313" key="2">
    <source>
        <dbReference type="Proteomes" id="UP000054776"/>
    </source>
</evidence>
<sequence length="167" mass="19540">MWKVDTQIRDRNDYFNDLSRRGCMHASCKLRKQMLAYLHRYRLDLIIDNEKRAYLVPSVEMEPTSKMVRHGNLPLEFEIFVHKQEDGSRLVALVVQKEQRLNFANSKRFAPNFTQSPFYTGRSGLTINPKANICLVNKPSRALHSFPLSAPFLGMLSSKFKIWNENY</sequence>
<comment type="caution">
    <text evidence="1">The sequence shown here is derived from an EMBL/GenBank/DDBJ whole genome shotgun (WGS) entry which is preliminary data.</text>
</comment>
<gene>
    <name evidence="1" type="ORF">T01_3653</name>
</gene>
<organism evidence="1 2">
    <name type="scientific">Trichinella spiralis</name>
    <name type="common">Trichina worm</name>
    <dbReference type="NCBI Taxonomy" id="6334"/>
    <lineage>
        <taxon>Eukaryota</taxon>
        <taxon>Metazoa</taxon>
        <taxon>Ecdysozoa</taxon>
        <taxon>Nematoda</taxon>
        <taxon>Enoplea</taxon>
        <taxon>Dorylaimia</taxon>
        <taxon>Trichinellida</taxon>
        <taxon>Trichinellidae</taxon>
        <taxon>Trichinella</taxon>
    </lineage>
</organism>
<accession>A0A0V1C2K5</accession>
<dbReference type="Proteomes" id="UP000054776">
    <property type="component" value="Unassembled WGS sequence"/>
</dbReference>
<dbReference type="EMBL" id="JYDH01000001">
    <property type="protein sequence ID" value="KRY43524.1"/>
    <property type="molecule type" value="Genomic_DNA"/>
</dbReference>
<protein>
    <submittedName>
        <fullName evidence="1">Uncharacterized protein</fullName>
    </submittedName>
</protein>
<proteinExistence type="predicted"/>
<dbReference type="AlphaFoldDB" id="A0A0V1C2K5"/>
<name>A0A0V1C2K5_TRISP</name>